<evidence type="ECO:0000256" key="2">
    <source>
        <dbReference type="SAM" id="Coils"/>
    </source>
</evidence>
<dbReference type="PANTHER" id="PTHR11102:SF160">
    <property type="entry name" value="ERAD-ASSOCIATED E3 UBIQUITIN-PROTEIN LIGASE COMPONENT HRD3"/>
    <property type="match status" value="1"/>
</dbReference>
<name>A0ABR2IND6_9EUKA</name>
<dbReference type="EMBL" id="JAPFFF010000016">
    <property type="protein sequence ID" value="KAK8865418.1"/>
    <property type="molecule type" value="Genomic_DNA"/>
</dbReference>
<dbReference type="SUPFAM" id="SSF81901">
    <property type="entry name" value="HCP-like"/>
    <property type="match status" value="1"/>
</dbReference>
<dbReference type="SMART" id="SM00671">
    <property type="entry name" value="SEL1"/>
    <property type="match status" value="2"/>
</dbReference>
<evidence type="ECO:0000259" key="4">
    <source>
        <dbReference type="Pfam" id="PF23310"/>
    </source>
</evidence>
<dbReference type="InterPro" id="IPR011990">
    <property type="entry name" value="TPR-like_helical_dom_sf"/>
</dbReference>
<dbReference type="InterPro" id="IPR050767">
    <property type="entry name" value="Sel1_AlgK"/>
</dbReference>
<dbReference type="Pfam" id="PF23310">
    <property type="entry name" value="TPR_27"/>
    <property type="match status" value="1"/>
</dbReference>
<comment type="similarity">
    <text evidence="1">Belongs to the sel-1 family.</text>
</comment>
<dbReference type="InterPro" id="IPR057136">
    <property type="entry name" value="At2g35280_TPR_dom"/>
</dbReference>
<evidence type="ECO:0000256" key="1">
    <source>
        <dbReference type="ARBA" id="ARBA00038101"/>
    </source>
</evidence>
<sequence>MILSKSEYNKLSSSAQKIVTKAIDVPKKQFEVGQNLINGQNGYPKNVQTGIQYLKEAIKGEKIDAVILYNRMLINGNKIECYIEKAKENLKKFEDLNNPDIIFLQAKIERKEENNEKSIELLKKAIELENAEAMFAYGQILCLGEGGNEDEKEAMKYFNKAKENGFDKGDEFFEKLKEKKKSKNKMTKPKPKNKSKSSNKKRVDIVF</sequence>
<feature type="compositionally biased region" description="Basic residues" evidence="3">
    <location>
        <begin position="178"/>
        <end position="200"/>
    </location>
</feature>
<dbReference type="PANTHER" id="PTHR11102">
    <property type="entry name" value="SEL-1-LIKE PROTEIN"/>
    <property type="match status" value="1"/>
</dbReference>
<evidence type="ECO:0000256" key="3">
    <source>
        <dbReference type="SAM" id="MobiDB-lite"/>
    </source>
</evidence>
<feature type="coiled-coil region" evidence="2">
    <location>
        <begin position="101"/>
        <end position="128"/>
    </location>
</feature>
<evidence type="ECO:0000313" key="6">
    <source>
        <dbReference type="Proteomes" id="UP001470230"/>
    </source>
</evidence>
<dbReference type="InterPro" id="IPR006597">
    <property type="entry name" value="Sel1-like"/>
</dbReference>
<dbReference type="Gene3D" id="1.25.40.10">
    <property type="entry name" value="Tetratricopeptide repeat domain"/>
    <property type="match status" value="1"/>
</dbReference>
<protein>
    <recommendedName>
        <fullName evidence="4">At2g35280-like TPR domain-containing protein</fullName>
    </recommendedName>
</protein>
<feature type="domain" description="At2g35280-like TPR" evidence="4">
    <location>
        <begin position="84"/>
        <end position="165"/>
    </location>
</feature>
<feature type="region of interest" description="Disordered" evidence="3">
    <location>
        <begin position="178"/>
        <end position="207"/>
    </location>
</feature>
<organism evidence="5 6">
    <name type="scientific">Tritrichomonas musculus</name>
    <dbReference type="NCBI Taxonomy" id="1915356"/>
    <lineage>
        <taxon>Eukaryota</taxon>
        <taxon>Metamonada</taxon>
        <taxon>Parabasalia</taxon>
        <taxon>Tritrichomonadida</taxon>
        <taxon>Tritrichomonadidae</taxon>
        <taxon>Tritrichomonas</taxon>
    </lineage>
</organism>
<accession>A0ABR2IND6</accession>
<dbReference type="Pfam" id="PF08238">
    <property type="entry name" value="Sel1"/>
    <property type="match status" value="1"/>
</dbReference>
<keyword evidence="2" id="KW-0175">Coiled coil</keyword>
<gene>
    <name evidence="5" type="ORF">M9Y10_010964</name>
</gene>
<keyword evidence="6" id="KW-1185">Reference proteome</keyword>
<reference evidence="5 6" key="1">
    <citation type="submission" date="2024-04" db="EMBL/GenBank/DDBJ databases">
        <title>Tritrichomonas musculus Genome.</title>
        <authorList>
            <person name="Alves-Ferreira E."/>
            <person name="Grigg M."/>
            <person name="Lorenzi H."/>
            <person name="Galac M."/>
        </authorList>
    </citation>
    <scope>NUCLEOTIDE SEQUENCE [LARGE SCALE GENOMIC DNA]</scope>
    <source>
        <strain evidence="5 6">EAF2021</strain>
    </source>
</reference>
<proteinExistence type="inferred from homology"/>
<comment type="caution">
    <text evidence="5">The sequence shown here is derived from an EMBL/GenBank/DDBJ whole genome shotgun (WGS) entry which is preliminary data.</text>
</comment>
<dbReference type="Proteomes" id="UP001470230">
    <property type="component" value="Unassembled WGS sequence"/>
</dbReference>
<evidence type="ECO:0000313" key="5">
    <source>
        <dbReference type="EMBL" id="KAK8865418.1"/>
    </source>
</evidence>